<dbReference type="HOGENOM" id="CLU_2978952_0_0_1"/>
<dbReference type="GeneID" id="26259253"/>
<protein>
    <submittedName>
        <fullName evidence="2">Uncharacterized protein</fullName>
    </submittedName>
</protein>
<accession>W7F1S1</accession>
<organism evidence="2 3">
    <name type="scientific">Bipolaris victoriae (strain FI3)</name>
    <name type="common">Victoria blight of oats agent</name>
    <name type="synonym">Cochliobolus victoriae</name>
    <dbReference type="NCBI Taxonomy" id="930091"/>
    <lineage>
        <taxon>Eukaryota</taxon>
        <taxon>Fungi</taxon>
        <taxon>Dikarya</taxon>
        <taxon>Ascomycota</taxon>
        <taxon>Pezizomycotina</taxon>
        <taxon>Dothideomycetes</taxon>
        <taxon>Pleosporomycetidae</taxon>
        <taxon>Pleosporales</taxon>
        <taxon>Pleosporineae</taxon>
        <taxon>Pleosporaceae</taxon>
        <taxon>Bipolaris</taxon>
    </lineage>
</organism>
<evidence type="ECO:0000313" key="2">
    <source>
        <dbReference type="EMBL" id="EUN30152.1"/>
    </source>
</evidence>
<evidence type="ECO:0000313" key="3">
    <source>
        <dbReference type="Proteomes" id="UP000054337"/>
    </source>
</evidence>
<evidence type="ECO:0000256" key="1">
    <source>
        <dbReference type="SAM" id="SignalP"/>
    </source>
</evidence>
<feature type="signal peptide" evidence="1">
    <location>
        <begin position="1"/>
        <end position="18"/>
    </location>
</feature>
<sequence>MTVFFLCVVVAMTRDVEWGEGGEVRSMYISMHMCVQMGADILFHDAKAVSHVWNAGFPDS</sequence>
<proteinExistence type="predicted"/>
<feature type="chain" id="PRO_5004892318" evidence="1">
    <location>
        <begin position="19"/>
        <end position="60"/>
    </location>
</feature>
<dbReference type="Proteomes" id="UP000054337">
    <property type="component" value="Unassembled WGS sequence"/>
</dbReference>
<keyword evidence="1" id="KW-0732">Signal</keyword>
<keyword evidence="3" id="KW-1185">Reference proteome</keyword>
<dbReference type="RefSeq" id="XP_014559756.1">
    <property type="nucleotide sequence ID" value="XM_014704270.1"/>
</dbReference>
<reference evidence="2 3" key="1">
    <citation type="journal article" date="2013" name="PLoS Genet.">
        <title>Comparative genome structure, secondary metabolite, and effector coding capacity across Cochliobolus pathogens.</title>
        <authorList>
            <person name="Condon B.J."/>
            <person name="Leng Y."/>
            <person name="Wu D."/>
            <person name="Bushley K.E."/>
            <person name="Ohm R.A."/>
            <person name="Otillar R."/>
            <person name="Martin J."/>
            <person name="Schackwitz W."/>
            <person name="Grimwood J."/>
            <person name="MohdZainudin N."/>
            <person name="Xue C."/>
            <person name="Wang R."/>
            <person name="Manning V.A."/>
            <person name="Dhillon B."/>
            <person name="Tu Z.J."/>
            <person name="Steffenson B.J."/>
            <person name="Salamov A."/>
            <person name="Sun H."/>
            <person name="Lowry S."/>
            <person name="LaButti K."/>
            <person name="Han J."/>
            <person name="Copeland A."/>
            <person name="Lindquist E."/>
            <person name="Barry K."/>
            <person name="Schmutz J."/>
            <person name="Baker S.E."/>
            <person name="Ciuffetti L.M."/>
            <person name="Grigoriev I.V."/>
            <person name="Zhong S."/>
            <person name="Turgeon B.G."/>
        </authorList>
    </citation>
    <scope>NUCLEOTIDE SEQUENCE [LARGE SCALE GENOMIC DNA]</scope>
    <source>
        <strain evidence="2 3">FI3</strain>
    </source>
</reference>
<dbReference type="AlphaFoldDB" id="W7F1S1"/>
<gene>
    <name evidence="2" type="ORF">COCVIDRAFT_90795</name>
</gene>
<dbReference type="EMBL" id="KI968707">
    <property type="protein sequence ID" value="EUN30152.1"/>
    <property type="molecule type" value="Genomic_DNA"/>
</dbReference>
<name>W7F1S1_BIPV3</name>